<evidence type="ECO:0000256" key="9">
    <source>
        <dbReference type="ARBA" id="ARBA00023304"/>
    </source>
</evidence>
<dbReference type="SUPFAM" id="SSF51735">
    <property type="entry name" value="NAD(P)-binding Rossmann-fold domains"/>
    <property type="match status" value="1"/>
</dbReference>
<evidence type="ECO:0000313" key="16">
    <source>
        <dbReference type="Proteomes" id="UP001061958"/>
    </source>
</evidence>
<proteinExistence type="inferred from homology"/>
<dbReference type="Pfam" id="PF07991">
    <property type="entry name" value="KARI_N"/>
    <property type="match status" value="1"/>
</dbReference>
<evidence type="ECO:0000256" key="1">
    <source>
        <dbReference type="ARBA" id="ARBA00001946"/>
    </source>
</evidence>
<keyword evidence="6 12" id="KW-0479">Metal-binding</keyword>
<feature type="domain" description="KARI C-terminal knotted" evidence="14">
    <location>
        <begin position="294"/>
        <end position="436"/>
    </location>
</feature>
<dbReference type="GO" id="GO:0004455">
    <property type="term" value="F:ketol-acid reductoisomerase activity"/>
    <property type="evidence" value="ECO:0007669"/>
    <property type="project" value="UniProtKB-UniRule"/>
</dbReference>
<dbReference type="GO" id="GO:0009099">
    <property type="term" value="P:L-valine biosynthetic process"/>
    <property type="evidence" value="ECO:0007669"/>
    <property type="project" value="UniProtKB-UniRule"/>
</dbReference>
<gene>
    <name evidence="15" type="ORF">GpartN1_g4593.t1</name>
</gene>
<evidence type="ECO:0000256" key="6">
    <source>
        <dbReference type="ARBA" id="ARBA00022723"/>
    </source>
</evidence>
<evidence type="ECO:0000259" key="14">
    <source>
        <dbReference type="PROSITE" id="PS51851"/>
    </source>
</evidence>
<keyword evidence="16" id="KW-1185">Reference proteome</keyword>
<dbReference type="OrthoDB" id="10255643at2759"/>
<dbReference type="PANTHER" id="PTHR21371">
    <property type="entry name" value="KETOL-ACID REDUCTOISOMERASE, MITOCHONDRIAL"/>
    <property type="match status" value="1"/>
</dbReference>
<dbReference type="GO" id="GO:0046872">
    <property type="term" value="F:metal ion binding"/>
    <property type="evidence" value="ECO:0007669"/>
    <property type="project" value="UniProtKB-UniRule"/>
</dbReference>
<keyword evidence="9 12" id="KW-0100">Branched-chain amino acid biosynthesis</keyword>
<dbReference type="Gene3D" id="3.40.50.720">
    <property type="entry name" value="NAD(P)-binding Rossmann-like Domain"/>
    <property type="match status" value="1"/>
</dbReference>
<evidence type="ECO:0000256" key="7">
    <source>
        <dbReference type="ARBA" id="ARBA00022842"/>
    </source>
</evidence>
<dbReference type="Proteomes" id="UP001061958">
    <property type="component" value="Unassembled WGS sequence"/>
</dbReference>
<dbReference type="PROSITE" id="PS51851">
    <property type="entry name" value="KARI_C"/>
    <property type="match status" value="1"/>
</dbReference>
<dbReference type="InterPro" id="IPR013023">
    <property type="entry name" value="KARI"/>
</dbReference>
<dbReference type="InterPro" id="IPR036291">
    <property type="entry name" value="NAD(P)-bd_dom_sf"/>
</dbReference>
<evidence type="ECO:0000256" key="2">
    <source>
        <dbReference type="ARBA" id="ARBA00004864"/>
    </source>
</evidence>
<comment type="similarity">
    <text evidence="4 12">Belongs to the ketol-acid reductoisomerase family.</text>
</comment>
<evidence type="ECO:0000256" key="11">
    <source>
        <dbReference type="ARBA" id="ARBA00030593"/>
    </source>
</evidence>
<comment type="pathway">
    <text evidence="3">Amino-acid biosynthesis; L-isoleucine biosynthesis; L-isoleucine from 2-oxobutanoate: step 2/4.</text>
</comment>
<evidence type="ECO:0000256" key="12">
    <source>
        <dbReference type="PROSITE-ProRule" id="PRU01198"/>
    </source>
</evidence>
<dbReference type="PANTHER" id="PTHR21371:SF1">
    <property type="entry name" value="KETOL-ACID REDUCTOISOMERASE, MITOCHONDRIAL"/>
    <property type="match status" value="1"/>
</dbReference>
<keyword evidence="7 12" id="KW-0460">Magnesium</keyword>
<evidence type="ECO:0000313" key="15">
    <source>
        <dbReference type="EMBL" id="GJQ12802.1"/>
    </source>
</evidence>
<protein>
    <recommendedName>
        <fullName evidence="11">Acetohydroxy-acid reductoisomerase</fullName>
    </recommendedName>
    <alternativeName>
        <fullName evidence="10">Alpha-keto-beta-hydroxylacyl reductoisomerase</fullName>
    </alternativeName>
</protein>
<feature type="binding site" evidence="12">
    <location>
        <position position="302"/>
    </location>
    <ligand>
        <name>Mg(2+)</name>
        <dbReference type="ChEBI" id="CHEBI:18420"/>
        <label>1</label>
    </ligand>
</feature>
<keyword evidence="5 12" id="KW-0028">Amino-acid biosynthesis</keyword>
<comment type="cofactor">
    <cofactor evidence="1">
        <name>Mg(2+)</name>
        <dbReference type="ChEBI" id="CHEBI:18420"/>
    </cofactor>
</comment>
<feature type="binding site" evidence="12">
    <location>
        <position position="306"/>
    </location>
    <ligand>
        <name>Mg(2+)</name>
        <dbReference type="ChEBI" id="CHEBI:18420"/>
        <label>1</label>
    </ligand>
</feature>
<reference evidence="15" key="1">
    <citation type="journal article" date="2022" name="Proc. Natl. Acad. Sci. U.S.A.">
        <title>Life cycle and functional genomics of the unicellular red alga Galdieria for elucidating algal and plant evolution and industrial use.</title>
        <authorList>
            <person name="Hirooka S."/>
            <person name="Itabashi T."/>
            <person name="Ichinose T.M."/>
            <person name="Onuma R."/>
            <person name="Fujiwara T."/>
            <person name="Yamashita S."/>
            <person name="Jong L.W."/>
            <person name="Tomita R."/>
            <person name="Iwane A.H."/>
            <person name="Miyagishima S.Y."/>
        </authorList>
    </citation>
    <scope>NUCLEOTIDE SEQUENCE</scope>
    <source>
        <strain evidence="15">NBRC 102759</strain>
    </source>
</reference>
<name>A0A9C7URV7_9RHOD</name>
<dbReference type="Gene3D" id="1.10.1040.10">
    <property type="entry name" value="N-(1-d-carboxylethyl)-l-norvaline Dehydrogenase, domain 2"/>
    <property type="match status" value="1"/>
</dbReference>
<dbReference type="GO" id="GO:0009097">
    <property type="term" value="P:isoleucine biosynthetic process"/>
    <property type="evidence" value="ECO:0007669"/>
    <property type="project" value="UniProtKB-UniRule"/>
</dbReference>
<dbReference type="InterPro" id="IPR013116">
    <property type="entry name" value="KARI_N"/>
</dbReference>
<sequence length="574" mass="63862">MSAFITSGSFSSQLLYRPEPFSKTLNCSKFVFRRPLTKPPLVTFPGRNSKEAGRCFFMTTTVPRKEGVTKENLEFDTKCFQKERVWLVDGYEYIVRGGRDVFKALPKAFQKVKQVGVIGWGSQGPAQAQNLRDTFESCGLPITVKVGLRSGSRSMQEARKAGFSEEKGTLGEMLDVIAESDLVLLLISDAATVENYEAIMKAMKPGATLGLSHGFLLGYLDSIGKKFRSDINVILVAPKGMGPSVRRLYIQGKQLNGAGINSSFAVEQDVDGRATDLAIGWAIAIGSPFTFQTTMRNEYRSDIFGERGILLGAVHGIVECLFRRYLWENVSEKQAFVNACESITGPISKKISKKGIRAVYDELHEDEKQVFARAYCASYLPAYDILIECYEDVESGNEIKSVLQACKRHQKIPMGKIDTTRMWQVGKQVRETRDEAKIPIVPFSAGVYIAAMMAQIDILMEKGHPVSEIVNESVIESVDSLNPYMHARGVSYMVDNCSTTARLGARKWAPRFDYNISQQAFPAIDNKEPLDMSKLDAFLSHPIHSAVLECAKLRPSVDISLSGTTSEDFARYWL</sequence>
<dbReference type="AlphaFoldDB" id="A0A9C7URV7"/>
<comment type="caution">
    <text evidence="15">The sequence shown here is derived from an EMBL/GenBank/DDBJ whole genome shotgun (WGS) entry which is preliminary data.</text>
</comment>
<dbReference type="Pfam" id="PF01450">
    <property type="entry name" value="KARI_C"/>
    <property type="match status" value="1"/>
</dbReference>
<dbReference type="InterPro" id="IPR000506">
    <property type="entry name" value="KARI_C"/>
</dbReference>
<keyword evidence="8 12" id="KW-0560">Oxidoreductase</keyword>
<dbReference type="PROSITE" id="PS51850">
    <property type="entry name" value="KARI_N"/>
    <property type="match status" value="1"/>
</dbReference>
<evidence type="ECO:0000256" key="4">
    <source>
        <dbReference type="ARBA" id="ARBA00010318"/>
    </source>
</evidence>
<comment type="caution">
    <text evidence="12">Lacks conserved residue(s) required for the propagation of feature annotation.</text>
</comment>
<feature type="domain" description="KARI N-terminal Rossmann" evidence="13">
    <location>
        <begin position="95"/>
        <end position="293"/>
    </location>
</feature>
<evidence type="ECO:0000256" key="5">
    <source>
        <dbReference type="ARBA" id="ARBA00022605"/>
    </source>
</evidence>
<accession>A0A9C7URV7</accession>
<evidence type="ECO:0000256" key="10">
    <source>
        <dbReference type="ARBA" id="ARBA00030209"/>
    </source>
</evidence>
<evidence type="ECO:0000256" key="8">
    <source>
        <dbReference type="ARBA" id="ARBA00023002"/>
    </source>
</evidence>
<dbReference type="SUPFAM" id="SSF48179">
    <property type="entry name" value="6-phosphogluconate dehydrogenase C-terminal domain-like"/>
    <property type="match status" value="1"/>
</dbReference>
<dbReference type="EMBL" id="BQMJ01000037">
    <property type="protein sequence ID" value="GJQ12802.1"/>
    <property type="molecule type" value="Genomic_DNA"/>
</dbReference>
<organism evidence="15 16">
    <name type="scientific">Galdieria partita</name>
    <dbReference type="NCBI Taxonomy" id="83374"/>
    <lineage>
        <taxon>Eukaryota</taxon>
        <taxon>Rhodophyta</taxon>
        <taxon>Bangiophyceae</taxon>
        <taxon>Galdieriales</taxon>
        <taxon>Galdieriaceae</taxon>
        <taxon>Galdieria</taxon>
    </lineage>
</organism>
<dbReference type="InterPro" id="IPR008927">
    <property type="entry name" value="6-PGluconate_DH-like_C_sf"/>
</dbReference>
<feature type="binding site" evidence="12">
    <location>
        <position position="302"/>
    </location>
    <ligand>
        <name>Mg(2+)</name>
        <dbReference type="ChEBI" id="CHEBI:18420"/>
        <label>2</label>
    </ligand>
</feature>
<evidence type="ECO:0000259" key="13">
    <source>
        <dbReference type="PROSITE" id="PS51850"/>
    </source>
</evidence>
<reference evidence="15" key="2">
    <citation type="submission" date="2022-01" db="EMBL/GenBank/DDBJ databases">
        <authorList>
            <person name="Hirooka S."/>
            <person name="Miyagishima S.Y."/>
        </authorList>
    </citation>
    <scope>NUCLEOTIDE SEQUENCE</scope>
    <source>
        <strain evidence="15">NBRC 102759</strain>
    </source>
</reference>
<dbReference type="InterPro" id="IPR013328">
    <property type="entry name" value="6PGD_dom2"/>
</dbReference>
<evidence type="ECO:0000256" key="3">
    <source>
        <dbReference type="ARBA" id="ARBA00004885"/>
    </source>
</evidence>
<comment type="pathway">
    <text evidence="2">Amino-acid biosynthesis; L-valine biosynthesis; L-valine from pyruvate: step 2/4.</text>
</comment>